<comment type="caution">
    <text evidence="5">The sequence shown here is derived from an EMBL/GenBank/DDBJ whole genome shotgun (WGS) entry which is preliminary data.</text>
</comment>
<dbReference type="Gene3D" id="3.40.50.720">
    <property type="entry name" value="NAD(P)-binding Rossmann-like Domain"/>
    <property type="match status" value="1"/>
</dbReference>
<dbReference type="PRINTS" id="PR00081">
    <property type="entry name" value="GDHRDH"/>
</dbReference>
<dbReference type="GO" id="GO:0016616">
    <property type="term" value="F:oxidoreductase activity, acting on the CH-OH group of donors, NAD or NADP as acceptor"/>
    <property type="evidence" value="ECO:0007669"/>
    <property type="project" value="TreeGrafter"/>
</dbReference>
<protein>
    <submittedName>
        <fullName evidence="5">Bacilysin biosynthesis oxidoreductase bacC</fullName>
    </submittedName>
</protein>
<dbReference type="AlphaFoldDB" id="A0AAJ0E8J6"/>
<name>A0AAJ0E8J6_9PEZI</name>
<dbReference type="SUPFAM" id="SSF51735">
    <property type="entry name" value="NAD(P)-binding Rossmann-fold domains"/>
    <property type="match status" value="1"/>
</dbReference>
<dbReference type="InterPro" id="IPR036291">
    <property type="entry name" value="NAD(P)-bd_dom_sf"/>
</dbReference>
<dbReference type="RefSeq" id="XP_060437745.1">
    <property type="nucleotide sequence ID" value="XM_060595765.1"/>
</dbReference>
<dbReference type="Proteomes" id="UP001243989">
    <property type="component" value="Unassembled WGS sequence"/>
</dbReference>
<dbReference type="PANTHER" id="PTHR42760">
    <property type="entry name" value="SHORT-CHAIN DEHYDROGENASES/REDUCTASES FAMILY MEMBER"/>
    <property type="match status" value="1"/>
</dbReference>
<proteinExistence type="inferred from homology"/>
<dbReference type="PANTHER" id="PTHR42760:SF133">
    <property type="entry name" value="3-OXOACYL-[ACYL-CARRIER-PROTEIN] REDUCTASE"/>
    <property type="match status" value="1"/>
</dbReference>
<evidence type="ECO:0000256" key="2">
    <source>
        <dbReference type="ARBA" id="ARBA00022857"/>
    </source>
</evidence>
<keyword evidence="2" id="KW-0521">NADP</keyword>
<dbReference type="PRINTS" id="PR00080">
    <property type="entry name" value="SDRFAMILY"/>
</dbReference>
<comment type="similarity">
    <text evidence="1 4">Belongs to the short-chain dehydrogenases/reductases (SDR) family.</text>
</comment>
<sequence length="270" mass="28394">MSTDYTSKTVLITGAASGLDLPLTRHFLAANANVLALDISDAALTSLPSKFDDDSPDLRARLHPVKADITDPASVSVAIASWVDGGDGGRRLDVLVNNAGISGLMQPTGDLVNMTGSFVTSQHAIQQFLKQELVDGQRGVILNVISAAGVHGARAGVAYTASKHGTVGLTRSTAAFYGPKGIRCLAIMPGPMMMTNMTRDEEHIKEFHPEGLAMVVSTFNTCQGDPAKGGWDLGWSPLEQVSKTVVSLCSGGMNTINGALVPTDMGWTWL</sequence>
<evidence type="ECO:0000256" key="1">
    <source>
        <dbReference type="ARBA" id="ARBA00006484"/>
    </source>
</evidence>
<keyword evidence="6" id="KW-1185">Reference proteome</keyword>
<dbReference type="Pfam" id="PF00106">
    <property type="entry name" value="adh_short"/>
    <property type="match status" value="1"/>
</dbReference>
<evidence type="ECO:0000313" key="5">
    <source>
        <dbReference type="EMBL" id="KAK1621750.1"/>
    </source>
</evidence>
<reference evidence="5" key="1">
    <citation type="submission" date="2021-06" db="EMBL/GenBank/DDBJ databases">
        <title>Comparative genomics, transcriptomics and evolutionary studies reveal genomic signatures of adaptation to plant cell wall in hemibiotrophic fungi.</title>
        <authorList>
            <consortium name="DOE Joint Genome Institute"/>
            <person name="Baroncelli R."/>
            <person name="Diaz J.F."/>
            <person name="Benocci T."/>
            <person name="Peng M."/>
            <person name="Battaglia E."/>
            <person name="Haridas S."/>
            <person name="Andreopoulos W."/>
            <person name="Labutti K."/>
            <person name="Pangilinan J."/>
            <person name="Floch G.L."/>
            <person name="Makela M.R."/>
            <person name="Henrissat B."/>
            <person name="Grigoriev I.V."/>
            <person name="Crouch J.A."/>
            <person name="De Vries R.P."/>
            <person name="Sukno S.A."/>
            <person name="Thon M.R."/>
        </authorList>
    </citation>
    <scope>NUCLEOTIDE SEQUENCE</scope>
    <source>
        <strain evidence="5">CBS 102054</strain>
    </source>
</reference>
<dbReference type="InterPro" id="IPR002347">
    <property type="entry name" value="SDR_fam"/>
</dbReference>
<dbReference type="EMBL" id="JAHMHQ010000044">
    <property type="protein sequence ID" value="KAK1621750.1"/>
    <property type="molecule type" value="Genomic_DNA"/>
</dbReference>
<dbReference type="PROSITE" id="PS00061">
    <property type="entry name" value="ADH_SHORT"/>
    <property type="match status" value="1"/>
</dbReference>
<evidence type="ECO:0000256" key="4">
    <source>
        <dbReference type="RuleBase" id="RU000363"/>
    </source>
</evidence>
<keyword evidence="3" id="KW-0560">Oxidoreductase</keyword>
<dbReference type="CDD" id="cd05233">
    <property type="entry name" value="SDR_c"/>
    <property type="match status" value="1"/>
</dbReference>
<organism evidence="5 6">
    <name type="scientific">Colletotrichum phormii</name>
    <dbReference type="NCBI Taxonomy" id="359342"/>
    <lineage>
        <taxon>Eukaryota</taxon>
        <taxon>Fungi</taxon>
        <taxon>Dikarya</taxon>
        <taxon>Ascomycota</taxon>
        <taxon>Pezizomycotina</taxon>
        <taxon>Sordariomycetes</taxon>
        <taxon>Hypocreomycetidae</taxon>
        <taxon>Glomerellales</taxon>
        <taxon>Glomerellaceae</taxon>
        <taxon>Colletotrichum</taxon>
        <taxon>Colletotrichum acutatum species complex</taxon>
    </lineage>
</organism>
<accession>A0AAJ0E8J6</accession>
<dbReference type="InterPro" id="IPR020904">
    <property type="entry name" value="Sc_DH/Rdtase_CS"/>
</dbReference>
<dbReference type="GeneID" id="85480627"/>
<gene>
    <name evidence="5" type="ORF">BDP81DRAFT_511282</name>
</gene>
<evidence type="ECO:0000256" key="3">
    <source>
        <dbReference type="ARBA" id="ARBA00023002"/>
    </source>
</evidence>
<evidence type="ECO:0000313" key="6">
    <source>
        <dbReference type="Proteomes" id="UP001243989"/>
    </source>
</evidence>